<evidence type="ECO:0000313" key="9">
    <source>
        <dbReference type="Proteomes" id="UP000214975"/>
    </source>
</evidence>
<dbReference type="GO" id="GO:0044781">
    <property type="term" value="P:bacterial-type flagellum organization"/>
    <property type="evidence" value="ECO:0007669"/>
    <property type="project" value="UniProtKB-KW"/>
</dbReference>
<accession>A0A223HX61</accession>
<feature type="domain" description="Anti-sigma-28 factor FlgM C-terminal" evidence="7">
    <location>
        <begin position="33"/>
        <end position="84"/>
    </location>
</feature>
<evidence type="ECO:0000313" key="8">
    <source>
        <dbReference type="EMBL" id="AST56865.1"/>
    </source>
</evidence>
<evidence type="ECO:0000256" key="5">
    <source>
        <dbReference type="ARBA" id="ARBA00023015"/>
    </source>
</evidence>
<dbReference type="InterPro" id="IPR035890">
    <property type="entry name" value="Anti-sigma-28_factor_FlgM_sf"/>
</dbReference>
<evidence type="ECO:0000256" key="4">
    <source>
        <dbReference type="ARBA" id="ARBA00022795"/>
    </source>
</evidence>
<dbReference type="Proteomes" id="UP000214975">
    <property type="component" value="Chromosome"/>
</dbReference>
<dbReference type="NCBIfam" id="TIGR03824">
    <property type="entry name" value="FlgM_jcvi"/>
    <property type="match status" value="1"/>
</dbReference>
<evidence type="ECO:0000256" key="2">
    <source>
        <dbReference type="ARBA" id="ARBA00017823"/>
    </source>
</evidence>
<dbReference type="SUPFAM" id="SSF101498">
    <property type="entry name" value="Anti-sigma factor FlgM"/>
    <property type="match status" value="1"/>
</dbReference>
<dbReference type="EMBL" id="CP016893">
    <property type="protein sequence ID" value="AST56865.1"/>
    <property type="molecule type" value="Genomic_DNA"/>
</dbReference>
<dbReference type="RefSeq" id="WP_094396902.1">
    <property type="nucleotide sequence ID" value="NZ_CP016893.1"/>
</dbReference>
<keyword evidence="3" id="KW-0678">Repressor</keyword>
<dbReference type="GO" id="GO:0045892">
    <property type="term" value="P:negative regulation of DNA-templated transcription"/>
    <property type="evidence" value="ECO:0007669"/>
    <property type="project" value="InterPro"/>
</dbReference>
<gene>
    <name evidence="8" type="ORF">Thert_00702</name>
</gene>
<sequence length="92" mass="10558">MKIYNNININNIYDMYKSASSKAVDAKKTNNIDKVEISNNASKINKNFAEYEQIREKKVQDIKEKVDSGTYYVKSDEVAESILKGAFLDKKI</sequence>
<evidence type="ECO:0000256" key="3">
    <source>
        <dbReference type="ARBA" id="ARBA00022491"/>
    </source>
</evidence>
<protein>
    <recommendedName>
        <fullName evidence="2">Negative regulator of flagellin synthesis</fullName>
    </recommendedName>
</protein>
<comment type="similarity">
    <text evidence="1">Belongs to the FlgM family.</text>
</comment>
<keyword evidence="5" id="KW-0805">Transcription regulation</keyword>
<dbReference type="Pfam" id="PF04316">
    <property type="entry name" value="FlgM"/>
    <property type="match status" value="1"/>
</dbReference>
<organism evidence="8 9">
    <name type="scientific">Thermoanaerobacterium thermosaccharolyticum</name>
    <name type="common">Clostridium thermosaccharolyticum</name>
    <dbReference type="NCBI Taxonomy" id="1517"/>
    <lineage>
        <taxon>Bacteria</taxon>
        <taxon>Bacillati</taxon>
        <taxon>Bacillota</taxon>
        <taxon>Clostridia</taxon>
        <taxon>Thermoanaerobacterales</taxon>
        <taxon>Thermoanaerobacteraceae</taxon>
        <taxon>Thermoanaerobacterium</taxon>
    </lineage>
</organism>
<keyword evidence="4" id="KW-1005">Bacterial flagellum biogenesis</keyword>
<reference evidence="8 9" key="1">
    <citation type="submission" date="2016-08" db="EMBL/GenBank/DDBJ databases">
        <title>A novel genetic cassette of butanologenic Thermoanaerobacterium thermosaccharolyticum that directly convert cellulose to butanol.</title>
        <authorList>
            <person name="Li T."/>
            <person name="He J."/>
        </authorList>
    </citation>
    <scope>NUCLEOTIDE SEQUENCE [LARGE SCALE GENOMIC DNA]</scope>
    <source>
        <strain evidence="8 9">TG57</strain>
    </source>
</reference>
<keyword evidence="6" id="KW-0804">Transcription</keyword>
<evidence type="ECO:0000256" key="6">
    <source>
        <dbReference type="ARBA" id="ARBA00023163"/>
    </source>
</evidence>
<evidence type="ECO:0000259" key="7">
    <source>
        <dbReference type="Pfam" id="PF04316"/>
    </source>
</evidence>
<evidence type="ECO:0000256" key="1">
    <source>
        <dbReference type="ARBA" id="ARBA00005322"/>
    </source>
</evidence>
<dbReference type="AlphaFoldDB" id="A0A223HX61"/>
<name>A0A223HX61_THETR</name>
<dbReference type="InterPro" id="IPR031316">
    <property type="entry name" value="FlgM_C"/>
</dbReference>
<dbReference type="InterPro" id="IPR007412">
    <property type="entry name" value="FlgM"/>
</dbReference>
<proteinExistence type="inferred from homology"/>